<dbReference type="Gene3D" id="1.10.30.50">
    <property type="match status" value="1"/>
</dbReference>
<dbReference type="CDD" id="cd00085">
    <property type="entry name" value="HNHc"/>
    <property type="match status" value="1"/>
</dbReference>
<name>A0A1G7TYC3_9EURY</name>
<keyword evidence="5" id="KW-1185">Reference proteome</keyword>
<dbReference type="RefSeq" id="WP_092695710.1">
    <property type="nucleotide sequence ID" value="NZ_FNBK01000033.1"/>
</dbReference>
<dbReference type="InterPro" id="IPR002711">
    <property type="entry name" value="HNH"/>
</dbReference>
<evidence type="ECO:0000313" key="4">
    <source>
        <dbReference type="EMBL" id="SDG40312.1"/>
    </source>
</evidence>
<feature type="transmembrane region" description="Helical" evidence="2">
    <location>
        <begin position="224"/>
        <end position="242"/>
    </location>
</feature>
<feature type="region of interest" description="Disordered" evidence="1">
    <location>
        <begin position="70"/>
        <end position="186"/>
    </location>
</feature>
<reference evidence="5" key="1">
    <citation type="submission" date="2016-10" db="EMBL/GenBank/DDBJ databases">
        <authorList>
            <person name="Varghese N."/>
            <person name="Submissions S."/>
        </authorList>
    </citation>
    <scope>NUCLEOTIDE SEQUENCE [LARGE SCALE GENOMIC DNA]</scope>
    <source>
        <strain evidence="5">IBRC-M 10760</strain>
    </source>
</reference>
<dbReference type="GO" id="GO:0003676">
    <property type="term" value="F:nucleic acid binding"/>
    <property type="evidence" value="ECO:0007669"/>
    <property type="project" value="InterPro"/>
</dbReference>
<dbReference type="OrthoDB" id="11472at2157"/>
<feature type="compositionally biased region" description="Basic and acidic residues" evidence="1">
    <location>
        <begin position="115"/>
        <end position="131"/>
    </location>
</feature>
<feature type="compositionally biased region" description="Basic and acidic residues" evidence="1">
    <location>
        <begin position="94"/>
        <end position="107"/>
    </location>
</feature>
<keyword evidence="4" id="KW-0255">Endonuclease</keyword>
<evidence type="ECO:0000313" key="5">
    <source>
        <dbReference type="Proteomes" id="UP000199076"/>
    </source>
</evidence>
<dbReference type="EMBL" id="FNBK01000033">
    <property type="protein sequence ID" value="SDG40312.1"/>
    <property type="molecule type" value="Genomic_DNA"/>
</dbReference>
<dbReference type="PANTHER" id="PTHR33877:SF2">
    <property type="entry name" value="OS07G0170200 PROTEIN"/>
    <property type="match status" value="1"/>
</dbReference>
<dbReference type="Pfam" id="PF01844">
    <property type="entry name" value="HNH"/>
    <property type="match status" value="1"/>
</dbReference>
<dbReference type="Proteomes" id="UP000199076">
    <property type="component" value="Unassembled WGS sequence"/>
</dbReference>
<dbReference type="PANTHER" id="PTHR33877">
    <property type="entry name" value="SLL1193 PROTEIN"/>
    <property type="match status" value="1"/>
</dbReference>
<dbReference type="SMART" id="SM00507">
    <property type="entry name" value="HNHc"/>
    <property type="match status" value="1"/>
</dbReference>
<feature type="domain" description="HNH nuclease" evidence="3">
    <location>
        <begin position="11"/>
        <end position="67"/>
    </location>
</feature>
<feature type="compositionally biased region" description="Polar residues" evidence="1">
    <location>
        <begin position="141"/>
        <end position="163"/>
    </location>
</feature>
<organism evidence="4 5">
    <name type="scientific">Halorientalis regularis</name>
    <dbReference type="NCBI Taxonomy" id="660518"/>
    <lineage>
        <taxon>Archaea</taxon>
        <taxon>Methanobacteriati</taxon>
        <taxon>Methanobacteriota</taxon>
        <taxon>Stenosarchaea group</taxon>
        <taxon>Halobacteria</taxon>
        <taxon>Halobacteriales</taxon>
        <taxon>Haloarculaceae</taxon>
        <taxon>Halorientalis</taxon>
    </lineage>
</organism>
<keyword evidence="4" id="KW-0378">Hydrolase</keyword>
<keyword evidence="2" id="KW-0472">Membrane</keyword>
<feature type="region of interest" description="Disordered" evidence="1">
    <location>
        <begin position="27"/>
        <end position="52"/>
    </location>
</feature>
<keyword evidence="2" id="KW-1133">Transmembrane helix</keyword>
<accession>A0A1G7TYC3</accession>
<dbReference type="InterPro" id="IPR052892">
    <property type="entry name" value="NA-targeting_endonuclease"/>
</dbReference>
<protein>
    <submittedName>
        <fullName evidence="4">HNH endonuclease</fullName>
    </submittedName>
</protein>
<dbReference type="GO" id="GO:0008270">
    <property type="term" value="F:zinc ion binding"/>
    <property type="evidence" value="ECO:0007669"/>
    <property type="project" value="InterPro"/>
</dbReference>
<dbReference type="InterPro" id="IPR003615">
    <property type="entry name" value="HNH_nuc"/>
</dbReference>
<evidence type="ECO:0000256" key="1">
    <source>
        <dbReference type="SAM" id="MobiDB-lite"/>
    </source>
</evidence>
<dbReference type="AlphaFoldDB" id="A0A1G7TYC3"/>
<keyword evidence="2" id="KW-0812">Transmembrane</keyword>
<dbReference type="GO" id="GO:0004519">
    <property type="term" value="F:endonuclease activity"/>
    <property type="evidence" value="ECO:0007669"/>
    <property type="project" value="UniProtKB-KW"/>
</dbReference>
<gene>
    <name evidence="4" type="ORF">SAMN05216218_1332</name>
</gene>
<keyword evidence="4" id="KW-0540">Nuclease</keyword>
<feature type="compositionally biased region" description="Basic and acidic residues" evidence="1">
    <location>
        <begin position="168"/>
        <end position="178"/>
    </location>
</feature>
<evidence type="ECO:0000256" key="2">
    <source>
        <dbReference type="SAM" id="Phobius"/>
    </source>
</evidence>
<dbReference type="STRING" id="660518.SAMN05216218_1332"/>
<evidence type="ECO:0000259" key="3">
    <source>
        <dbReference type="SMART" id="SM00507"/>
    </source>
</evidence>
<proteinExistence type="predicted"/>
<feature type="compositionally biased region" description="Low complexity" evidence="1">
    <location>
        <begin position="79"/>
        <end position="93"/>
    </location>
</feature>
<sequence>MGHGYPPDWKQRRQAVYKRDNFQCQNCGRRGGPRGNSELHAHHVVPKSKGGTHNLSNLITVCKPCHEQIHGRPIPTGGSKNNSRRSNSYSSENESQHGSKGYERVSDPVDPTSDTDTKPYWEKKKENRDLSDATDPFDTSDLPSFNTNNSKVSDPINPISSVDSDPYWVRKKEEREQDQSNSESASLNLDWSINPDEYQEAIEGIRNEGNLSTSKSSNGGGHSVYKTIALLICLFLTVYFISVQTYRPLLLLIPAILWAVKEK</sequence>